<dbReference type="RefSeq" id="WP_345031825.1">
    <property type="nucleotide sequence ID" value="NZ_BAABEY010000033.1"/>
</dbReference>
<sequence>MRFLIVSAGLTVSLLAFSCQGKKGTDATGSADSATQKTEAPITNETEPAPGQNIITLNVGAYPRELSVFDDSRFSARFKRLAGEEYDAMLENFNVETPIVSEGTVFKFTGCRQHNCPGYHTTVLYDAANDNLNLLIEKDGKARTFAEKNPIVYSETLKLK</sequence>
<dbReference type="Proteomes" id="UP001501508">
    <property type="component" value="Unassembled WGS sequence"/>
</dbReference>
<keyword evidence="4" id="KW-1185">Reference proteome</keyword>
<dbReference type="PROSITE" id="PS51257">
    <property type="entry name" value="PROKAR_LIPOPROTEIN"/>
    <property type="match status" value="1"/>
</dbReference>
<accession>A0ABP8M9E6</accession>
<organism evidence="3 4">
    <name type="scientific">Ravibacter arvi</name>
    <dbReference type="NCBI Taxonomy" id="2051041"/>
    <lineage>
        <taxon>Bacteria</taxon>
        <taxon>Pseudomonadati</taxon>
        <taxon>Bacteroidota</taxon>
        <taxon>Cytophagia</taxon>
        <taxon>Cytophagales</taxon>
        <taxon>Spirosomataceae</taxon>
        <taxon>Ravibacter</taxon>
    </lineage>
</organism>
<evidence type="ECO:0000313" key="3">
    <source>
        <dbReference type="EMBL" id="GAA4445120.1"/>
    </source>
</evidence>
<feature type="signal peptide" evidence="2">
    <location>
        <begin position="1"/>
        <end position="18"/>
    </location>
</feature>
<comment type="caution">
    <text evidence="3">The sequence shown here is derived from an EMBL/GenBank/DDBJ whole genome shotgun (WGS) entry which is preliminary data.</text>
</comment>
<gene>
    <name evidence="3" type="ORF">GCM10023091_36270</name>
</gene>
<protein>
    <recommendedName>
        <fullName evidence="5">Lipoprotein</fullName>
    </recommendedName>
</protein>
<evidence type="ECO:0008006" key="5">
    <source>
        <dbReference type="Google" id="ProtNLM"/>
    </source>
</evidence>
<proteinExistence type="predicted"/>
<evidence type="ECO:0000256" key="1">
    <source>
        <dbReference type="SAM" id="MobiDB-lite"/>
    </source>
</evidence>
<feature type="compositionally biased region" description="Polar residues" evidence="1">
    <location>
        <begin position="27"/>
        <end position="46"/>
    </location>
</feature>
<evidence type="ECO:0000313" key="4">
    <source>
        <dbReference type="Proteomes" id="UP001501508"/>
    </source>
</evidence>
<name>A0ABP8M9E6_9BACT</name>
<evidence type="ECO:0000256" key="2">
    <source>
        <dbReference type="SAM" id="SignalP"/>
    </source>
</evidence>
<keyword evidence="2" id="KW-0732">Signal</keyword>
<feature type="chain" id="PRO_5047167272" description="Lipoprotein" evidence="2">
    <location>
        <begin position="19"/>
        <end position="160"/>
    </location>
</feature>
<feature type="region of interest" description="Disordered" evidence="1">
    <location>
        <begin position="22"/>
        <end position="50"/>
    </location>
</feature>
<dbReference type="EMBL" id="BAABEY010000033">
    <property type="protein sequence ID" value="GAA4445120.1"/>
    <property type="molecule type" value="Genomic_DNA"/>
</dbReference>
<reference evidence="4" key="1">
    <citation type="journal article" date="2019" name="Int. J. Syst. Evol. Microbiol.">
        <title>The Global Catalogue of Microorganisms (GCM) 10K type strain sequencing project: providing services to taxonomists for standard genome sequencing and annotation.</title>
        <authorList>
            <consortium name="The Broad Institute Genomics Platform"/>
            <consortium name="The Broad Institute Genome Sequencing Center for Infectious Disease"/>
            <person name="Wu L."/>
            <person name="Ma J."/>
        </authorList>
    </citation>
    <scope>NUCLEOTIDE SEQUENCE [LARGE SCALE GENOMIC DNA]</scope>
    <source>
        <strain evidence="4">JCM 31920</strain>
    </source>
</reference>